<dbReference type="KEGG" id="tje:TJEJU_0544"/>
<protein>
    <recommendedName>
        <fullName evidence="1">Lipid/polyisoprenoid-binding YceI-like domain-containing protein</fullName>
    </recommendedName>
</protein>
<dbReference type="AlphaFoldDB" id="A0A238U5K9"/>
<dbReference type="InterPro" id="IPR007372">
    <property type="entry name" value="Lipid/polyisoprenoid-bd_YceI"/>
</dbReference>
<dbReference type="OrthoDB" id="116832at2"/>
<proteinExistence type="predicted"/>
<keyword evidence="3" id="KW-1185">Reference proteome</keyword>
<name>A0A238U5K9_9FLAO</name>
<dbReference type="Pfam" id="PF04264">
    <property type="entry name" value="YceI"/>
    <property type="match status" value="1"/>
</dbReference>
<gene>
    <name evidence="2" type="ORF">TJEJU_0544</name>
</gene>
<dbReference type="Proteomes" id="UP000215214">
    <property type="component" value="Chromosome TJEJU"/>
</dbReference>
<evidence type="ECO:0000313" key="2">
    <source>
        <dbReference type="EMBL" id="SNR14325.1"/>
    </source>
</evidence>
<dbReference type="RefSeq" id="WP_095069193.1">
    <property type="nucleotide sequence ID" value="NZ_LT899436.1"/>
</dbReference>
<dbReference type="EMBL" id="LT899436">
    <property type="protein sequence ID" value="SNR14325.1"/>
    <property type="molecule type" value="Genomic_DNA"/>
</dbReference>
<evidence type="ECO:0000259" key="1">
    <source>
        <dbReference type="Pfam" id="PF04264"/>
    </source>
</evidence>
<evidence type="ECO:0000313" key="3">
    <source>
        <dbReference type="Proteomes" id="UP000215214"/>
    </source>
</evidence>
<dbReference type="Gene3D" id="2.40.128.110">
    <property type="entry name" value="Lipid/polyisoprenoid-binding, YceI-like"/>
    <property type="match status" value="1"/>
</dbReference>
<accession>A0A238U5K9</accession>
<feature type="domain" description="Lipid/polyisoprenoid-binding YceI-like" evidence="1">
    <location>
        <begin position="54"/>
        <end position="171"/>
    </location>
</feature>
<organism evidence="2 3">
    <name type="scientific">Tenacibaculum jejuense</name>
    <dbReference type="NCBI Taxonomy" id="584609"/>
    <lineage>
        <taxon>Bacteria</taxon>
        <taxon>Pseudomonadati</taxon>
        <taxon>Bacteroidota</taxon>
        <taxon>Flavobacteriia</taxon>
        <taxon>Flavobacteriales</taxon>
        <taxon>Flavobacteriaceae</taxon>
        <taxon>Tenacibaculum</taxon>
    </lineage>
</organism>
<sequence length="177" mass="20012">MRLIVIFLLISQSIFSQKFYTRTGSTGFKASVDAFEPVQALNKSTTAILTNDGEIASQLFISAFKFRLALMQEHFNESFMESNEFPKAIFRGKIEDFDTNSLQGSKEVNIKGNITIKGISKEIETKGTVTKVNDKINLVTKFELLPGDFNIKIPSVVRRKIARIVTIDLNYDFSEKK</sequence>
<dbReference type="InterPro" id="IPR036761">
    <property type="entry name" value="TTHA0802/YceI-like_sf"/>
</dbReference>
<reference evidence="2 3" key="1">
    <citation type="submission" date="2017-07" db="EMBL/GenBank/DDBJ databases">
        <authorList>
            <person name="Sun Z.S."/>
            <person name="Albrecht U."/>
            <person name="Echele G."/>
            <person name="Lee C.C."/>
        </authorList>
    </citation>
    <scope>NUCLEOTIDE SEQUENCE [LARGE SCALE GENOMIC DNA]</scope>
    <source>
        <strain evidence="3">type strain: KCTC 22618</strain>
    </source>
</reference>
<dbReference type="SUPFAM" id="SSF101874">
    <property type="entry name" value="YceI-like"/>
    <property type="match status" value="1"/>
</dbReference>